<evidence type="ECO:0000256" key="1">
    <source>
        <dbReference type="SAM" id="MobiDB-lite"/>
    </source>
</evidence>
<evidence type="ECO:0000256" key="2">
    <source>
        <dbReference type="SAM" id="SignalP"/>
    </source>
</evidence>
<feature type="signal peptide" evidence="2">
    <location>
        <begin position="1"/>
        <end position="22"/>
    </location>
</feature>
<evidence type="ECO:0000313" key="3">
    <source>
        <dbReference type="EMBL" id="BDU18482.1"/>
    </source>
</evidence>
<organism evidence="3 4">
    <name type="scientific">Lysobacter auxotrophicus</name>
    <dbReference type="NCBI Taxonomy" id="2992573"/>
    <lineage>
        <taxon>Bacteria</taxon>
        <taxon>Pseudomonadati</taxon>
        <taxon>Pseudomonadota</taxon>
        <taxon>Gammaproteobacteria</taxon>
        <taxon>Lysobacterales</taxon>
        <taxon>Lysobacteraceae</taxon>
        <taxon>Lysobacter</taxon>
    </lineage>
</organism>
<proteinExistence type="predicted"/>
<sequence>MMIRNRLATALAAALLASVALVGCKKKEETVATSTPPATTEPAAPAPAPAPAPAATVSVTTVDLGPTVGPDKKVTAPTATFKPSDTINASVGTTTSDPASAVSAKLGAKWTFQDGQTVKEDTADINFAGPGQTVFSINSPKGFPTGKYKLEVLLDGAVVQTRDFEVK</sequence>
<dbReference type="RefSeq" id="WP_281780328.1">
    <property type="nucleotide sequence ID" value="NZ_AP027041.1"/>
</dbReference>
<dbReference type="PROSITE" id="PS51257">
    <property type="entry name" value="PROKAR_LIPOPROTEIN"/>
    <property type="match status" value="1"/>
</dbReference>
<keyword evidence="4" id="KW-1185">Reference proteome</keyword>
<protein>
    <submittedName>
        <fullName evidence="3">DUF3244 domain-containing protein</fullName>
    </submittedName>
</protein>
<evidence type="ECO:0000313" key="4">
    <source>
        <dbReference type="Proteomes" id="UP001317822"/>
    </source>
</evidence>
<gene>
    <name evidence="3" type="ORF">LA521A_36830</name>
</gene>
<accession>A0ABM8DIL2</accession>
<feature type="compositionally biased region" description="Low complexity" evidence="1">
    <location>
        <begin position="32"/>
        <end position="43"/>
    </location>
</feature>
<reference evidence="3 4" key="1">
    <citation type="journal article" date="2023" name="Int. J. Syst. Evol. Microbiol.">
        <title>Physiological and genomic analyses of cobalamin (vitamin B12)-auxotrophy of Lysobacter auxotrophicus sp. nov., a methionine-auxotrophic chitinolytic bacterium isolated from chitin-treated soil.</title>
        <authorList>
            <person name="Saito A."/>
            <person name="Dohra H."/>
            <person name="Hamada M."/>
            <person name="Moriuchi R."/>
            <person name="Kotsuchibashi Y."/>
            <person name="Mori K."/>
        </authorList>
    </citation>
    <scope>NUCLEOTIDE SEQUENCE [LARGE SCALE GENOMIC DNA]</scope>
    <source>
        <strain evidence="3 4">5-21a</strain>
    </source>
</reference>
<name>A0ABM8DIL2_9GAMM</name>
<dbReference type="EMBL" id="AP027041">
    <property type="protein sequence ID" value="BDU18482.1"/>
    <property type="molecule type" value="Genomic_DNA"/>
</dbReference>
<dbReference type="Proteomes" id="UP001317822">
    <property type="component" value="Chromosome"/>
</dbReference>
<keyword evidence="2" id="KW-0732">Signal</keyword>
<feature type="chain" id="PRO_5046885464" evidence="2">
    <location>
        <begin position="23"/>
        <end position="167"/>
    </location>
</feature>
<feature type="region of interest" description="Disordered" evidence="1">
    <location>
        <begin position="32"/>
        <end position="54"/>
    </location>
</feature>